<keyword evidence="2" id="KW-0805">Transcription regulation</keyword>
<sequence length="315" mass="35335">MRGSEFSSLKAFAAIAKHRSFSGTARDIGVSPSALSQIIRDLEKRLGVRLFNRTTRSVTLTEAGSHLLDRILPLFDEFDAALEEIGNLRDKPFGTLRICAQHMAINYLIQPILPRFQELHPDINLELISDEAIDDIFARGFDAGIRLGEYIEKDMIAIRIGPDLRQVAVATPDYLRRNGAPQTPGDLQHHSCITWKQPGRETLYNWEFAKDGKWFEVAVKGSLTVNDCGVALRAARDGMGITLWMEEWMQDDIASGRLVPLLQEWSPPFPGFYLFHPSRRQVPANLRAFVDVLKAATNTALHEVQSEDVLRAANG</sequence>
<dbReference type="GO" id="GO:0003700">
    <property type="term" value="F:DNA-binding transcription factor activity"/>
    <property type="evidence" value="ECO:0007669"/>
    <property type="project" value="InterPro"/>
</dbReference>
<dbReference type="Pfam" id="PF03466">
    <property type="entry name" value="LysR_substrate"/>
    <property type="match status" value="1"/>
</dbReference>
<organism evidence="6 7">
    <name type="scientific">Phyllobacterium sophorae</name>
    <dbReference type="NCBI Taxonomy" id="1520277"/>
    <lineage>
        <taxon>Bacteria</taxon>
        <taxon>Pseudomonadati</taxon>
        <taxon>Pseudomonadota</taxon>
        <taxon>Alphaproteobacteria</taxon>
        <taxon>Hyphomicrobiales</taxon>
        <taxon>Phyllobacteriaceae</taxon>
        <taxon>Phyllobacterium</taxon>
    </lineage>
</organism>
<evidence type="ECO:0000256" key="4">
    <source>
        <dbReference type="ARBA" id="ARBA00023163"/>
    </source>
</evidence>
<dbReference type="PROSITE" id="PS50931">
    <property type="entry name" value="HTH_LYSR"/>
    <property type="match status" value="1"/>
</dbReference>
<dbReference type="Gene3D" id="3.40.190.290">
    <property type="match status" value="1"/>
</dbReference>
<dbReference type="OrthoDB" id="9813056at2"/>
<dbReference type="EMBL" id="PGGM01000009">
    <property type="protein sequence ID" value="PSH62438.1"/>
    <property type="molecule type" value="Genomic_DNA"/>
</dbReference>
<proteinExistence type="inferred from homology"/>
<feature type="domain" description="HTH lysR-type" evidence="5">
    <location>
        <begin position="1"/>
        <end position="61"/>
    </location>
</feature>
<dbReference type="PANTHER" id="PTHR30537">
    <property type="entry name" value="HTH-TYPE TRANSCRIPTIONAL REGULATOR"/>
    <property type="match status" value="1"/>
</dbReference>
<evidence type="ECO:0000256" key="1">
    <source>
        <dbReference type="ARBA" id="ARBA00009437"/>
    </source>
</evidence>
<dbReference type="SUPFAM" id="SSF46785">
    <property type="entry name" value="Winged helix' DNA-binding domain"/>
    <property type="match status" value="1"/>
</dbReference>
<dbReference type="SUPFAM" id="SSF53850">
    <property type="entry name" value="Periplasmic binding protein-like II"/>
    <property type="match status" value="1"/>
</dbReference>
<dbReference type="InterPro" id="IPR000847">
    <property type="entry name" value="LysR_HTH_N"/>
</dbReference>
<dbReference type="InterPro" id="IPR036388">
    <property type="entry name" value="WH-like_DNA-bd_sf"/>
</dbReference>
<dbReference type="CDD" id="cd08474">
    <property type="entry name" value="PBP2_CrgA_like_5"/>
    <property type="match status" value="1"/>
</dbReference>
<keyword evidence="4" id="KW-0804">Transcription</keyword>
<dbReference type="GO" id="GO:0043565">
    <property type="term" value="F:sequence-specific DNA binding"/>
    <property type="evidence" value="ECO:0007669"/>
    <property type="project" value="TreeGrafter"/>
</dbReference>
<dbReference type="AlphaFoldDB" id="A0A2P7B7L4"/>
<reference evidence="7" key="1">
    <citation type="submission" date="2017-11" db="EMBL/GenBank/DDBJ databases">
        <authorList>
            <person name="Kuznetsova I."/>
            <person name="Sazanova A."/>
            <person name="Chirak E."/>
            <person name="Safronova V."/>
            <person name="Willems A."/>
        </authorList>
    </citation>
    <scope>NUCLEOTIDE SEQUENCE [LARGE SCALE GENOMIC DNA]</scope>
    <source>
        <strain evidence="7">CCBAU 03422</strain>
    </source>
</reference>
<evidence type="ECO:0000313" key="6">
    <source>
        <dbReference type="EMBL" id="PSH62438.1"/>
    </source>
</evidence>
<dbReference type="InterPro" id="IPR058163">
    <property type="entry name" value="LysR-type_TF_proteobact-type"/>
</dbReference>
<evidence type="ECO:0000313" key="7">
    <source>
        <dbReference type="Proteomes" id="UP000241764"/>
    </source>
</evidence>
<dbReference type="Proteomes" id="UP000241764">
    <property type="component" value="Unassembled WGS sequence"/>
</dbReference>
<dbReference type="Pfam" id="PF00126">
    <property type="entry name" value="HTH_1"/>
    <property type="match status" value="1"/>
</dbReference>
<dbReference type="InterPro" id="IPR005119">
    <property type="entry name" value="LysR_subst-bd"/>
</dbReference>
<dbReference type="RefSeq" id="WP_106665611.1">
    <property type="nucleotide sequence ID" value="NZ_PGGM01000009.1"/>
</dbReference>
<comment type="similarity">
    <text evidence="1">Belongs to the LysR transcriptional regulatory family.</text>
</comment>
<keyword evidence="7" id="KW-1185">Reference proteome</keyword>
<evidence type="ECO:0000256" key="3">
    <source>
        <dbReference type="ARBA" id="ARBA00023125"/>
    </source>
</evidence>
<evidence type="ECO:0000259" key="5">
    <source>
        <dbReference type="PROSITE" id="PS50931"/>
    </source>
</evidence>
<dbReference type="FunFam" id="1.10.10.10:FF:000001">
    <property type="entry name" value="LysR family transcriptional regulator"/>
    <property type="match status" value="1"/>
</dbReference>
<dbReference type="Gene3D" id="1.10.10.10">
    <property type="entry name" value="Winged helix-like DNA-binding domain superfamily/Winged helix DNA-binding domain"/>
    <property type="match status" value="1"/>
</dbReference>
<accession>A0A2P7B7L4</accession>
<dbReference type="GO" id="GO:0006351">
    <property type="term" value="P:DNA-templated transcription"/>
    <property type="evidence" value="ECO:0007669"/>
    <property type="project" value="TreeGrafter"/>
</dbReference>
<name>A0A2P7B7L4_9HYPH</name>
<evidence type="ECO:0000256" key="2">
    <source>
        <dbReference type="ARBA" id="ARBA00023015"/>
    </source>
</evidence>
<comment type="caution">
    <text evidence="6">The sequence shown here is derived from an EMBL/GenBank/DDBJ whole genome shotgun (WGS) entry which is preliminary data.</text>
</comment>
<protein>
    <submittedName>
        <fullName evidence="6">LysR family transcriptional regulator</fullName>
    </submittedName>
</protein>
<dbReference type="InterPro" id="IPR036390">
    <property type="entry name" value="WH_DNA-bd_sf"/>
</dbReference>
<gene>
    <name evidence="6" type="ORF">CU103_18995</name>
</gene>
<dbReference type="PANTHER" id="PTHR30537:SF1">
    <property type="entry name" value="HTH-TYPE TRANSCRIPTIONAL REGULATOR PGRR"/>
    <property type="match status" value="1"/>
</dbReference>
<keyword evidence="3" id="KW-0238">DNA-binding</keyword>